<dbReference type="OrthoDB" id="9789123at2"/>
<organism evidence="5 6">
    <name type="scientific">Flavihumibacter solisilvae</name>
    <dbReference type="NCBI Taxonomy" id="1349421"/>
    <lineage>
        <taxon>Bacteria</taxon>
        <taxon>Pseudomonadati</taxon>
        <taxon>Bacteroidota</taxon>
        <taxon>Chitinophagia</taxon>
        <taxon>Chitinophagales</taxon>
        <taxon>Chitinophagaceae</taxon>
        <taxon>Flavihumibacter</taxon>
    </lineage>
</organism>
<dbReference type="EMBL" id="JSVC01000013">
    <property type="protein sequence ID" value="KIC94361.1"/>
    <property type="molecule type" value="Genomic_DNA"/>
</dbReference>
<dbReference type="RefSeq" id="WP_039140121.1">
    <property type="nucleotide sequence ID" value="NZ_JSVC01000013.1"/>
</dbReference>
<evidence type="ECO:0000256" key="3">
    <source>
        <dbReference type="ARBA" id="ARBA00022691"/>
    </source>
</evidence>
<reference evidence="5 6" key="1">
    <citation type="submission" date="2014-11" db="EMBL/GenBank/DDBJ databases">
        <title>Genome sequence of Flavihumibacter solisilvae 3-3.</title>
        <authorList>
            <person name="Zhou G."/>
            <person name="Li M."/>
            <person name="Wang G."/>
        </authorList>
    </citation>
    <scope>NUCLEOTIDE SEQUENCE [LARGE SCALE GENOMIC DNA]</scope>
    <source>
        <strain evidence="5 6">3-3</strain>
    </source>
</reference>
<evidence type="ECO:0000313" key="5">
    <source>
        <dbReference type="EMBL" id="KIC94361.1"/>
    </source>
</evidence>
<evidence type="ECO:0000256" key="1">
    <source>
        <dbReference type="ARBA" id="ARBA00022603"/>
    </source>
</evidence>
<keyword evidence="1 5" id="KW-0489">Methyltransferase</keyword>
<dbReference type="GO" id="GO:0032259">
    <property type="term" value="P:methylation"/>
    <property type="evidence" value="ECO:0007669"/>
    <property type="project" value="UniProtKB-KW"/>
</dbReference>
<keyword evidence="2 5" id="KW-0808">Transferase</keyword>
<dbReference type="Proteomes" id="UP000031408">
    <property type="component" value="Unassembled WGS sequence"/>
</dbReference>
<comment type="caution">
    <text evidence="5">The sequence shown here is derived from an EMBL/GenBank/DDBJ whole genome shotgun (WGS) entry which is preliminary data.</text>
</comment>
<dbReference type="PANTHER" id="PTHR43464">
    <property type="entry name" value="METHYLTRANSFERASE"/>
    <property type="match status" value="1"/>
</dbReference>
<evidence type="ECO:0000259" key="4">
    <source>
        <dbReference type="Pfam" id="PF13847"/>
    </source>
</evidence>
<dbReference type="STRING" id="1349421.OI18_12120"/>
<dbReference type="PANTHER" id="PTHR43464:SF19">
    <property type="entry name" value="UBIQUINONE BIOSYNTHESIS O-METHYLTRANSFERASE, MITOCHONDRIAL"/>
    <property type="match status" value="1"/>
</dbReference>
<accession>A0A0C1L423</accession>
<protein>
    <submittedName>
        <fullName evidence="5">Methyltransferase type 12</fullName>
    </submittedName>
</protein>
<name>A0A0C1L423_9BACT</name>
<dbReference type="AlphaFoldDB" id="A0A0C1L423"/>
<evidence type="ECO:0000313" key="6">
    <source>
        <dbReference type="Proteomes" id="UP000031408"/>
    </source>
</evidence>
<dbReference type="SUPFAM" id="SSF53335">
    <property type="entry name" value="S-adenosyl-L-methionine-dependent methyltransferases"/>
    <property type="match status" value="1"/>
</dbReference>
<sequence length="145" mass="15488">MTPNLSKRLAEIVDALPVKKGSRILEIGCGTGVAAREIAGRLGNGHILAIDRSSKAIEQAIKGSATEISKGSLTFRKTTIEEFELEAGEVPFDFAFAIRVGALDGRHPEIEQQALAKIAKALKPGGKLFIDGGDPLKEVKLRNVQ</sequence>
<gene>
    <name evidence="5" type="ORF">OI18_12120</name>
</gene>
<feature type="domain" description="Methyltransferase" evidence="4">
    <location>
        <begin position="19"/>
        <end position="134"/>
    </location>
</feature>
<dbReference type="InterPro" id="IPR025714">
    <property type="entry name" value="Methyltranfer_dom"/>
</dbReference>
<keyword evidence="3" id="KW-0949">S-adenosyl-L-methionine</keyword>
<dbReference type="GO" id="GO:0008168">
    <property type="term" value="F:methyltransferase activity"/>
    <property type="evidence" value="ECO:0007669"/>
    <property type="project" value="UniProtKB-KW"/>
</dbReference>
<dbReference type="CDD" id="cd02440">
    <property type="entry name" value="AdoMet_MTases"/>
    <property type="match status" value="1"/>
</dbReference>
<dbReference type="InterPro" id="IPR029063">
    <property type="entry name" value="SAM-dependent_MTases_sf"/>
</dbReference>
<dbReference type="Gene3D" id="3.40.50.150">
    <property type="entry name" value="Vaccinia Virus protein VP39"/>
    <property type="match status" value="1"/>
</dbReference>
<dbReference type="Pfam" id="PF13847">
    <property type="entry name" value="Methyltransf_31"/>
    <property type="match status" value="1"/>
</dbReference>
<keyword evidence="6" id="KW-1185">Reference proteome</keyword>
<proteinExistence type="predicted"/>
<evidence type="ECO:0000256" key="2">
    <source>
        <dbReference type="ARBA" id="ARBA00022679"/>
    </source>
</evidence>